<reference evidence="7 8" key="2">
    <citation type="submission" date="2019-04" db="EMBL/GenBank/DDBJ databases">
        <title>The genome sequence of big-headed turtle.</title>
        <authorList>
            <person name="Gong S."/>
        </authorList>
    </citation>
    <scope>NUCLEOTIDE SEQUENCE [LARGE SCALE GENOMIC DNA]</scope>
    <source>
        <strain evidence="7">DO16091913</strain>
        <tissue evidence="7">Muscle</tissue>
    </source>
</reference>
<comment type="subcellular location">
    <subcellularLocation>
        <location evidence="1">Membrane</location>
        <topology evidence="1">Multi-pass membrane protein</topology>
    </subcellularLocation>
</comment>
<dbReference type="Pfam" id="PF05805">
    <property type="entry name" value="L6_membrane"/>
    <property type="match status" value="2"/>
</dbReference>
<dbReference type="PANTHER" id="PTHR14198">
    <property type="entry name" value="TRANSMEMBRANE 4 L6 FAMILY MEMBER 1-RELATED"/>
    <property type="match status" value="1"/>
</dbReference>
<feature type="transmembrane region" description="Helical" evidence="6">
    <location>
        <begin position="212"/>
        <end position="233"/>
    </location>
</feature>
<keyword evidence="8" id="KW-1185">Reference proteome</keyword>
<proteinExistence type="inferred from homology"/>
<dbReference type="STRING" id="55544.A0A4D9E1B5"/>
<dbReference type="GO" id="GO:0016020">
    <property type="term" value="C:membrane"/>
    <property type="evidence" value="ECO:0007669"/>
    <property type="project" value="UniProtKB-SubCell"/>
</dbReference>
<dbReference type="PANTHER" id="PTHR14198:SF22">
    <property type="entry name" value="TRANSMEMBRANE 4 L6 FAMILY MEMBER 19"/>
    <property type="match status" value="1"/>
</dbReference>
<feature type="transmembrane region" description="Helical" evidence="6">
    <location>
        <begin position="254"/>
        <end position="275"/>
    </location>
</feature>
<keyword evidence="3 6" id="KW-0812">Transmembrane</keyword>
<feature type="transmembrane region" description="Helical" evidence="6">
    <location>
        <begin position="319"/>
        <end position="352"/>
    </location>
</feature>
<sequence length="355" mass="37417">MEMYGHALAILSINTDSLQSRSGIEISNTGYGTTAGSASLVDAIGTKNFTDKIIGTVHGDATTIGTEEVSAETTAPLPSSLVSSTLDSSLFGTDICPVHTVPEQPVSPLPLPISSKEEEDVFSSHHSSPVQLAPTSGPLRSSPAIGTNALSSAGGTCTSHTRSAEKASVSDIYKACSTQIIIGTFGSSHGEFSYDIGLTGLTTMCVGKCTRILGPCLIALGVLSIAANVLLLFPSWTWSYVKEGRITKQAMQVPGVWGGGIIVLLAATQIMTVGWRCGRTSDYGTCRNSLSLRAQNYLYDQSLWNSVCIEPPNVVAWNIYFFSILLVISVVEMVLASLQIINGFFGCLCGLCEGK</sequence>
<evidence type="ECO:0000256" key="6">
    <source>
        <dbReference type="SAM" id="Phobius"/>
    </source>
</evidence>
<comment type="caution">
    <text evidence="7">The sequence shown here is derived from an EMBL/GenBank/DDBJ whole genome shotgun (WGS) entry which is preliminary data.</text>
</comment>
<dbReference type="OrthoDB" id="9897613at2759"/>
<dbReference type="Proteomes" id="UP000297703">
    <property type="component" value="Unassembled WGS sequence"/>
</dbReference>
<name>A0A4D9E1B5_9SAUR</name>
<keyword evidence="4 6" id="KW-1133">Transmembrane helix</keyword>
<keyword evidence="7" id="KW-0346">Stress response</keyword>
<protein>
    <submittedName>
        <fullName evidence="7">Heat shock 70 kDa protein 13</fullName>
    </submittedName>
</protein>
<keyword evidence="5 6" id="KW-0472">Membrane</keyword>
<evidence type="ECO:0000256" key="1">
    <source>
        <dbReference type="ARBA" id="ARBA00004141"/>
    </source>
</evidence>
<organism evidence="7 8">
    <name type="scientific">Platysternon megacephalum</name>
    <name type="common">big-headed turtle</name>
    <dbReference type="NCBI Taxonomy" id="55544"/>
    <lineage>
        <taxon>Eukaryota</taxon>
        <taxon>Metazoa</taxon>
        <taxon>Chordata</taxon>
        <taxon>Craniata</taxon>
        <taxon>Vertebrata</taxon>
        <taxon>Euteleostomi</taxon>
        <taxon>Archelosauria</taxon>
        <taxon>Testudinata</taxon>
        <taxon>Testudines</taxon>
        <taxon>Cryptodira</taxon>
        <taxon>Durocryptodira</taxon>
        <taxon>Testudinoidea</taxon>
        <taxon>Platysternidae</taxon>
        <taxon>Platysternon</taxon>
    </lineage>
</organism>
<gene>
    <name evidence="7" type="ORF">DR999_PMT13589</name>
</gene>
<comment type="similarity">
    <text evidence="2">Belongs to the L6 tetraspanin family.</text>
</comment>
<dbReference type="InterPro" id="IPR008661">
    <property type="entry name" value="L6_membrane"/>
</dbReference>
<accession>A0A4D9E1B5</accession>
<dbReference type="AlphaFoldDB" id="A0A4D9E1B5"/>
<evidence type="ECO:0000256" key="3">
    <source>
        <dbReference type="ARBA" id="ARBA00022692"/>
    </source>
</evidence>
<evidence type="ECO:0000256" key="4">
    <source>
        <dbReference type="ARBA" id="ARBA00022989"/>
    </source>
</evidence>
<evidence type="ECO:0000256" key="5">
    <source>
        <dbReference type="ARBA" id="ARBA00023136"/>
    </source>
</evidence>
<dbReference type="EMBL" id="QXTE01000149">
    <property type="protein sequence ID" value="TFK03919.1"/>
    <property type="molecule type" value="Genomic_DNA"/>
</dbReference>
<evidence type="ECO:0000256" key="2">
    <source>
        <dbReference type="ARBA" id="ARBA00006193"/>
    </source>
</evidence>
<evidence type="ECO:0000313" key="8">
    <source>
        <dbReference type="Proteomes" id="UP000297703"/>
    </source>
</evidence>
<evidence type="ECO:0000313" key="7">
    <source>
        <dbReference type="EMBL" id="TFK03919.1"/>
    </source>
</evidence>
<reference evidence="7 8" key="1">
    <citation type="submission" date="2019-04" db="EMBL/GenBank/DDBJ databases">
        <title>Draft genome of the big-headed turtle Platysternon megacephalum.</title>
        <authorList>
            <person name="Gong S."/>
        </authorList>
    </citation>
    <scope>NUCLEOTIDE SEQUENCE [LARGE SCALE GENOMIC DNA]</scope>
    <source>
        <strain evidence="7">DO16091913</strain>
        <tissue evidence="7">Muscle</tissue>
    </source>
</reference>